<dbReference type="SUPFAM" id="SSF52540">
    <property type="entry name" value="P-loop containing nucleoside triphosphate hydrolases"/>
    <property type="match status" value="2"/>
</dbReference>
<dbReference type="AlphaFoldDB" id="A0A402AT79"/>
<keyword evidence="1" id="KW-0813">Transport</keyword>
<dbReference type="GO" id="GO:0016887">
    <property type="term" value="F:ATP hydrolysis activity"/>
    <property type="evidence" value="ECO:0007669"/>
    <property type="project" value="InterPro"/>
</dbReference>
<dbReference type="GO" id="GO:0098796">
    <property type="term" value="C:membrane protein complex"/>
    <property type="evidence" value="ECO:0007669"/>
    <property type="project" value="UniProtKB-ARBA"/>
</dbReference>
<evidence type="ECO:0000259" key="4">
    <source>
        <dbReference type="PROSITE" id="PS50893"/>
    </source>
</evidence>
<accession>A0A402AT79</accession>
<dbReference type="InterPro" id="IPR027417">
    <property type="entry name" value="P-loop_NTPase"/>
</dbReference>
<evidence type="ECO:0000313" key="5">
    <source>
        <dbReference type="EMBL" id="GCE22279.1"/>
    </source>
</evidence>
<protein>
    <submittedName>
        <fullName evidence="5">ABC transporter ATP-binding protein</fullName>
    </submittedName>
</protein>
<evidence type="ECO:0000256" key="2">
    <source>
        <dbReference type="ARBA" id="ARBA00022741"/>
    </source>
</evidence>
<organism evidence="5 6">
    <name type="scientific">Dictyobacter kobayashii</name>
    <dbReference type="NCBI Taxonomy" id="2014872"/>
    <lineage>
        <taxon>Bacteria</taxon>
        <taxon>Bacillati</taxon>
        <taxon>Chloroflexota</taxon>
        <taxon>Ktedonobacteria</taxon>
        <taxon>Ktedonobacterales</taxon>
        <taxon>Dictyobacteraceae</taxon>
        <taxon>Dictyobacter</taxon>
    </lineage>
</organism>
<dbReference type="EMBL" id="BIFS01000002">
    <property type="protein sequence ID" value="GCE22279.1"/>
    <property type="molecule type" value="Genomic_DNA"/>
</dbReference>
<dbReference type="PROSITE" id="PS50893">
    <property type="entry name" value="ABC_TRANSPORTER_2"/>
    <property type="match status" value="2"/>
</dbReference>
<proteinExistence type="predicted"/>
<dbReference type="GO" id="GO:0005886">
    <property type="term" value="C:plasma membrane"/>
    <property type="evidence" value="ECO:0007669"/>
    <property type="project" value="TreeGrafter"/>
</dbReference>
<keyword evidence="3 5" id="KW-0067">ATP-binding</keyword>
<dbReference type="SMART" id="SM00382">
    <property type="entry name" value="AAA"/>
    <property type="match status" value="2"/>
</dbReference>
<name>A0A402AT79_9CHLR</name>
<dbReference type="InterPro" id="IPR017871">
    <property type="entry name" value="ABC_transporter-like_CS"/>
</dbReference>
<dbReference type="Proteomes" id="UP000287188">
    <property type="component" value="Unassembled WGS sequence"/>
</dbReference>
<feature type="domain" description="ABC transporter" evidence="4">
    <location>
        <begin position="36"/>
        <end position="276"/>
    </location>
</feature>
<evidence type="ECO:0000313" key="6">
    <source>
        <dbReference type="Proteomes" id="UP000287188"/>
    </source>
</evidence>
<feature type="domain" description="ABC transporter" evidence="4">
    <location>
        <begin position="284"/>
        <end position="524"/>
    </location>
</feature>
<evidence type="ECO:0000256" key="1">
    <source>
        <dbReference type="ARBA" id="ARBA00022448"/>
    </source>
</evidence>
<dbReference type="FunFam" id="3.40.50.300:FF:000032">
    <property type="entry name" value="Export ABC transporter ATP-binding protein"/>
    <property type="match status" value="2"/>
</dbReference>
<gene>
    <name evidence="5" type="ORF">KDK_60790</name>
</gene>
<keyword evidence="6" id="KW-1185">Reference proteome</keyword>
<keyword evidence="2" id="KW-0547">Nucleotide-binding</keyword>
<dbReference type="InterPro" id="IPR017911">
    <property type="entry name" value="MacB-like_ATP-bd"/>
</dbReference>
<reference evidence="6" key="1">
    <citation type="submission" date="2018-12" db="EMBL/GenBank/DDBJ databases">
        <title>Tengunoibacter tsumagoiensis gen. nov., sp. nov., Dictyobacter kobayashii sp. nov., D. alpinus sp. nov., and D. joshuensis sp. nov. and description of Dictyobacteraceae fam. nov. within the order Ktedonobacterales isolated from Tengu-no-mugimeshi.</title>
        <authorList>
            <person name="Wang C.M."/>
            <person name="Zheng Y."/>
            <person name="Sakai Y."/>
            <person name="Toyoda A."/>
            <person name="Minakuchi Y."/>
            <person name="Abe K."/>
            <person name="Yokota A."/>
            <person name="Yabe S."/>
        </authorList>
    </citation>
    <scope>NUCLEOTIDE SEQUENCE [LARGE SCALE GENOMIC DNA]</scope>
    <source>
        <strain evidence="6">Uno11</strain>
    </source>
</reference>
<dbReference type="GO" id="GO:0005524">
    <property type="term" value="F:ATP binding"/>
    <property type="evidence" value="ECO:0007669"/>
    <property type="project" value="UniProtKB-KW"/>
</dbReference>
<comment type="caution">
    <text evidence="5">The sequence shown here is derived from an EMBL/GenBank/DDBJ whole genome shotgun (WGS) entry which is preliminary data.</text>
</comment>
<sequence length="529" mass="58425">MNQDTTPVDEGEGQEFEATSLPVQSIGEQNGKAVTIVAEGLSKYFTHQGGEIKAVDGVSFTFTEQQFITIMGPSGSGKSTLLYIIGGLDQATAGTILVDGVDVRSLSGAQEHQFRRKKIGFVFQSFHLLPNLTALENVMLPMQLAGELSPADMRERARTLLLEVGISEDRHGHRPNKLSGGQQQRVAIARALANDPKIILTDEPTGNLDYRNGQRIIELLKKLSAQGKTVIVVTHDRDIARQADVRLQMEDGKIEPMPKFASDADSPTRIVRSASYWEEQPVTIVAEDLNRYFKHRGRLIKAVDGANFTFTERQFITITGPSGSGKSTLLYVLGGLDKATKGKLQVDGVDVLHLSARKENHFRRNKLGFVFQSFHLLPNLTALENVMLPMQLAGGLSRTEMRERARNLLFQVGINEERQTHRPNKLSGGQQQRVAIARALANDPKVILADEPTGNLDSHNSKRIIELLKKLSEQGKTVIVVTHDRNIARDADIRLEMEDGRVKGAGIYVAPTRPTVTVTHKKKGKSKKK</sequence>
<dbReference type="InterPro" id="IPR015854">
    <property type="entry name" value="ABC_transpr_LolD-like"/>
</dbReference>
<dbReference type="PANTHER" id="PTHR24220:SF86">
    <property type="entry name" value="ABC TRANSPORTER ABCH.1"/>
    <property type="match status" value="1"/>
</dbReference>
<dbReference type="CDD" id="cd03255">
    <property type="entry name" value="ABC_MJ0796_LolCDE_FtsE"/>
    <property type="match status" value="2"/>
</dbReference>
<dbReference type="Gene3D" id="3.40.50.300">
    <property type="entry name" value="P-loop containing nucleotide triphosphate hydrolases"/>
    <property type="match status" value="2"/>
</dbReference>
<dbReference type="RefSeq" id="WP_246035610.1">
    <property type="nucleotide sequence ID" value="NZ_BIFS01000002.1"/>
</dbReference>
<dbReference type="Pfam" id="PF00005">
    <property type="entry name" value="ABC_tran"/>
    <property type="match status" value="2"/>
</dbReference>
<dbReference type="InterPro" id="IPR003439">
    <property type="entry name" value="ABC_transporter-like_ATP-bd"/>
</dbReference>
<dbReference type="PANTHER" id="PTHR24220">
    <property type="entry name" value="IMPORT ATP-BINDING PROTEIN"/>
    <property type="match status" value="1"/>
</dbReference>
<evidence type="ECO:0000256" key="3">
    <source>
        <dbReference type="ARBA" id="ARBA00022840"/>
    </source>
</evidence>
<dbReference type="GO" id="GO:0022857">
    <property type="term" value="F:transmembrane transporter activity"/>
    <property type="evidence" value="ECO:0007669"/>
    <property type="project" value="UniProtKB-ARBA"/>
</dbReference>
<dbReference type="PROSITE" id="PS00211">
    <property type="entry name" value="ABC_TRANSPORTER_1"/>
    <property type="match status" value="2"/>
</dbReference>
<dbReference type="InterPro" id="IPR003593">
    <property type="entry name" value="AAA+_ATPase"/>
</dbReference>